<organism evidence="2 3">
    <name type="scientific">Pararge aegeria aegeria</name>
    <dbReference type="NCBI Taxonomy" id="348720"/>
    <lineage>
        <taxon>Eukaryota</taxon>
        <taxon>Metazoa</taxon>
        <taxon>Ecdysozoa</taxon>
        <taxon>Arthropoda</taxon>
        <taxon>Hexapoda</taxon>
        <taxon>Insecta</taxon>
        <taxon>Pterygota</taxon>
        <taxon>Neoptera</taxon>
        <taxon>Endopterygota</taxon>
        <taxon>Lepidoptera</taxon>
        <taxon>Glossata</taxon>
        <taxon>Ditrysia</taxon>
        <taxon>Papilionoidea</taxon>
        <taxon>Nymphalidae</taxon>
        <taxon>Satyrinae</taxon>
        <taxon>Satyrini</taxon>
        <taxon>Parargina</taxon>
        <taxon>Pararge</taxon>
    </lineage>
</organism>
<dbReference type="Proteomes" id="UP000838756">
    <property type="component" value="Unassembled WGS sequence"/>
</dbReference>
<name>A0A8S4R8W6_9NEOP</name>
<accession>A0A8S4R8W6</accession>
<proteinExistence type="predicted"/>
<dbReference type="EMBL" id="CAKXAJ010024901">
    <property type="protein sequence ID" value="CAH2232454.1"/>
    <property type="molecule type" value="Genomic_DNA"/>
</dbReference>
<feature type="region of interest" description="Disordered" evidence="1">
    <location>
        <begin position="29"/>
        <end position="68"/>
    </location>
</feature>
<evidence type="ECO:0000256" key="1">
    <source>
        <dbReference type="SAM" id="MobiDB-lite"/>
    </source>
</evidence>
<sequence length="68" mass="7905">MGLIRWFCDNLNQIRNEEIRRKTEVTDIAQRELNGRGTDIPRGRSSTDRPHNESVHRKSLDKSSTKPS</sequence>
<evidence type="ECO:0000313" key="2">
    <source>
        <dbReference type="EMBL" id="CAH2232454.1"/>
    </source>
</evidence>
<gene>
    <name evidence="2" type="primary">jg19387</name>
    <name evidence="2" type="ORF">PAEG_LOCUS10720</name>
</gene>
<comment type="caution">
    <text evidence="2">The sequence shown here is derived from an EMBL/GenBank/DDBJ whole genome shotgun (WGS) entry which is preliminary data.</text>
</comment>
<reference evidence="2" key="1">
    <citation type="submission" date="2022-03" db="EMBL/GenBank/DDBJ databases">
        <authorList>
            <person name="Lindestad O."/>
        </authorList>
    </citation>
    <scope>NUCLEOTIDE SEQUENCE</scope>
</reference>
<keyword evidence="3" id="KW-1185">Reference proteome</keyword>
<protein>
    <submittedName>
        <fullName evidence="2">Jg19387 protein</fullName>
    </submittedName>
</protein>
<evidence type="ECO:0000313" key="3">
    <source>
        <dbReference type="Proteomes" id="UP000838756"/>
    </source>
</evidence>
<dbReference type="AlphaFoldDB" id="A0A8S4R8W6"/>